<comment type="caution">
    <text evidence="1">The sequence shown here is derived from an EMBL/GenBank/DDBJ whole genome shotgun (WGS) entry which is preliminary data.</text>
</comment>
<accession>A0A7Y9WDV5</accession>
<protein>
    <submittedName>
        <fullName evidence="1">Uncharacterized protein</fullName>
    </submittedName>
</protein>
<gene>
    <name evidence="1" type="ORF">GGD41_006130</name>
</gene>
<name>A0A7Y9WDV5_9BURK</name>
<organism evidence="1 2">
    <name type="scientific">Paraburkholderia bryophila</name>
    <dbReference type="NCBI Taxonomy" id="420952"/>
    <lineage>
        <taxon>Bacteria</taxon>
        <taxon>Pseudomonadati</taxon>
        <taxon>Pseudomonadota</taxon>
        <taxon>Betaproteobacteria</taxon>
        <taxon>Burkholderiales</taxon>
        <taxon>Burkholderiaceae</taxon>
        <taxon>Paraburkholderia</taxon>
    </lineage>
</organism>
<evidence type="ECO:0000313" key="1">
    <source>
        <dbReference type="EMBL" id="NYH18902.1"/>
    </source>
</evidence>
<sequence>MRAISSLPVPDSPMISAVASVPAHAFDLLVQIEHDRRRAV</sequence>
<dbReference type="AlphaFoldDB" id="A0A7Y9WDV5"/>
<proteinExistence type="predicted"/>
<evidence type="ECO:0000313" key="2">
    <source>
        <dbReference type="Proteomes" id="UP000572540"/>
    </source>
</evidence>
<dbReference type="EMBL" id="JACCAU010000001">
    <property type="protein sequence ID" value="NYH18902.1"/>
    <property type="molecule type" value="Genomic_DNA"/>
</dbReference>
<reference evidence="1 2" key="1">
    <citation type="submission" date="2020-07" db="EMBL/GenBank/DDBJ databases">
        <title>Exploring microbial biodiversity for novel pathways involved in the catabolism of aromatic compounds derived from lignin.</title>
        <authorList>
            <person name="Elkins J."/>
        </authorList>
    </citation>
    <scope>NUCLEOTIDE SEQUENCE [LARGE SCALE GENOMIC DNA]</scope>
    <source>
        <strain evidence="1 2">H2C3B</strain>
    </source>
</reference>
<dbReference type="Proteomes" id="UP000572540">
    <property type="component" value="Unassembled WGS sequence"/>
</dbReference>